<dbReference type="SUPFAM" id="SSF143800">
    <property type="entry name" value="L28p-like"/>
    <property type="match status" value="1"/>
</dbReference>
<evidence type="ECO:0000313" key="7">
    <source>
        <dbReference type="Proteomes" id="UP000625711"/>
    </source>
</evidence>
<comment type="similarity">
    <text evidence="1">Belongs to the bacterial ribosomal protein bL28 family.</text>
</comment>
<keyword evidence="7" id="KW-1185">Reference proteome</keyword>
<dbReference type="OrthoDB" id="361870at2759"/>
<proteinExistence type="inferred from homology"/>
<evidence type="ECO:0000256" key="2">
    <source>
        <dbReference type="ARBA" id="ARBA00022980"/>
    </source>
</evidence>
<evidence type="ECO:0000256" key="1">
    <source>
        <dbReference type="ARBA" id="ARBA00008760"/>
    </source>
</evidence>
<evidence type="ECO:0000256" key="5">
    <source>
        <dbReference type="ARBA" id="ARBA00035538"/>
    </source>
</evidence>
<name>A0A834I341_RHYFE</name>
<keyword evidence="2" id="KW-0689">Ribosomal protein</keyword>
<accession>A0A834I341</accession>
<dbReference type="InterPro" id="IPR026569">
    <property type="entry name" value="Ribosomal_bL28"/>
</dbReference>
<dbReference type="EMBL" id="JAACXV010013324">
    <property type="protein sequence ID" value="KAF7273722.1"/>
    <property type="molecule type" value="Genomic_DNA"/>
</dbReference>
<sequence>MASNAVQSVKKLGVFERKGLFDKGVGALLPEAYKKFYKEWKLTEPTAVHYIPEVGKWKRDDLTGEAVPIQNIPLPLLYPKEHNRQLWGGEAVIQGFQLRDKHRRRVPHFWFPVLKRSVVYSEVLNKFFSVIVTDRTIQLINANYGFDHYILKTPACDLKSLLALGLKRKILKELEAGCPSYKDDPVIQSQLAEKYNKYLEAYTSDEIDWYGFSFTEACNRIKKQMEEGQQKIAFKHMYRAELIDKLRAAKLEEAMGQSLKSNESGLDPTWLRKMIPFSKKKET</sequence>
<evidence type="ECO:0000256" key="4">
    <source>
        <dbReference type="ARBA" id="ARBA00035269"/>
    </source>
</evidence>
<organism evidence="6 7">
    <name type="scientific">Rhynchophorus ferrugineus</name>
    <name type="common">Red palm weevil</name>
    <name type="synonym">Curculio ferrugineus</name>
    <dbReference type="NCBI Taxonomy" id="354439"/>
    <lineage>
        <taxon>Eukaryota</taxon>
        <taxon>Metazoa</taxon>
        <taxon>Ecdysozoa</taxon>
        <taxon>Arthropoda</taxon>
        <taxon>Hexapoda</taxon>
        <taxon>Insecta</taxon>
        <taxon>Pterygota</taxon>
        <taxon>Neoptera</taxon>
        <taxon>Endopterygota</taxon>
        <taxon>Coleoptera</taxon>
        <taxon>Polyphaga</taxon>
        <taxon>Cucujiformia</taxon>
        <taxon>Curculionidae</taxon>
        <taxon>Dryophthorinae</taxon>
        <taxon>Rhynchophorus</taxon>
    </lineage>
</organism>
<dbReference type="PANTHER" id="PTHR13528">
    <property type="entry name" value="39S RIBOSOMAL PROTEIN L28, MITOCHONDRIAL"/>
    <property type="match status" value="1"/>
</dbReference>
<dbReference type="Proteomes" id="UP000625711">
    <property type="component" value="Unassembled WGS sequence"/>
</dbReference>
<protein>
    <recommendedName>
        <fullName evidence="4">Large ribosomal subunit protein bL28m</fullName>
    </recommendedName>
    <alternativeName>
        <fullName evidence="5">39S ribosomal protein L28, mitochondrial</fullName>
    </alternativeName>
</protein>
<dbReference type="GO" id="GO:0005762">
    <property type="term" value="C:mitochondrial large ribosomal subunit"/>
    <property type="evidence" value="ECO:0007669"/>
    <property type="project" value="TreeGrafter"/>
</dbReference>
<dbReference type="GO" id="GO:0003735">
    <property type="term" value="F:structural constituent of ribosome"/>
    <property type="evidence" value="ECO:0007669"/>
    <property type="project" value="InterPro"/>
</dbReference>
<reference evidence="6" key="1">
    <citation type="submission" date="2020-08" db="EMBL/GenBank/DDBJ databases">
        <title>Genome sequencing and assembly of the red palm weevil Rhynchophorus ferrugineus.</title>
        <authorList>
            <person name="Dias G.B."/>
            <person name="Bergman C.M."/>
            <person name="Manee M."/>
        </authorList>
    </citation>
    <scope>NUCLEOTIDE SEQUENCE</scope>
    <source>
        <strain evidence="6">AA-2017</strain>
        <tissue evidence="6">Whole larva</tissue>
    </source>
</reference>
<dbReference type="InterPro" id="IPR034704">
    <property type="entry name" value="Ribosomal_bL28/bL31-like_sf"/>
</dbReference>
<gene>
    <name evidence="6" type="ORF">GWI33_013584</name>
</gene>
<dbReference type="PANTHER" id="PTHR13528:SF2">
    <property type="entry name" value="LARGE RIBOSOMAL SUBUNIT PROTEIN BL28M"/>
    <property type="match status" value="1"/>
</dbReference>
<comment type="caution">
    <text evidence="6">The sequence shown here is derived from an EMBL/GenBank/DDBJ whole genome shotgun (WGS) entry which is preliminary data.</text>
</comment>
<keyword evidence="3" id="KW-0687">Ribonucleoprotein</keyword>
<evidence type="ECO:0000313" key="6">
    <source>
        <dbReference type="EMBL" id="KAF7273722.1"/>
    </source>
</evidence>
<dbReference type="AlphaFoldDB" id="A0A834I341"/>
<evidence type="ECO:0000256" key="3">
    <source>
        <dbReference type="ARBA" id="ARBA00023274"/>
    </source>
</evidence>